<reference evidence="1" key="1">
    <citation type="submission" date="2014-11" db="EMBL/GenBank/DDBJ databases">
        <authorList>
            <person name="Amaro Gonzalez C."/>
        </authorList>
    </citation>
    <scope>NUCLEOTIDE SEQUENCE</scope>
</reference>
<accession>A0A0E9UFL5</accession>
<name>A0A0E9UFL5_ANGAN</name>
<evidence type="ECO:0000313" key="1">
    <source>
        <dbReference type="EMBL" id="JAH64030.1"/>
    </source>
</evidence>
<protein>
    <submittedName>
        <fullName evidence="1">Uncharacterized protein</fullName>
    </submittedName>
</protein>
<dbReference type="AlphaFoldDB" id="A0A0E9UFL5"/>
<dbReference type="EMBL" id="GBXM01044547">
    <property type="protein sequence ID" value="JAH64030.1"/>
    <property type="molecule type" value="Transcribed_RNA"/>
</dbReference>
<reference evidence="1" key="2">
    <citation type="journal article" date="2015" name="Fish Shellfish Immunol.">
        <title>Early steps in the European eel (Anguilla anguilla)-Vibrio vulnificus interaction in the gills: Role of the RtxA13 toxin.</title>
        <authorList>
            <person name="Callol A."/>
            <person name="Pajuelo D."/>
            <person name="Ebbesson L."/>
            <person name="Teles M."/>
            <person name="MacKenzie S."/>
            <person name="Amaro C."/>
        </authorList>
    </citation>
    <scope>NUCLEOTIDE SEQUENCE</scope>
</reference>
<proteinExistence type="predicted"/>
<organism evidence="1">
    <name type="scientific">Anguilla anguilla</name>
    <name type="common">European freshwater eel</name>
    <name type="synonym">Muraena anguilla</name>
    <dbReference type="NCBI Taxonomy" id="7936"/>
    <lineage>
        <taxon>Eukaryota</taxon>
        <taxon>Metazoa</taxon>
        <taxon>Chordata</taxon>
        <taxon>Craniata</taxon>
        <taxon>Vertebrata</taxon>
        <taxon>Euteleostomi</taxon>
        <taxon>Actinopterygii</taxon>
        <taxon>Neopterygii</taxon>
        <taxon>Teleostei</taxon>
        <taxon>Anguilliformes</taxon>
        <taxon>Anguillidae</taxon>
        <taxon>Anguilla</taxon>
    </lineage>
</organism>
<sequence>MGFCVVIGVVLQTYAFDFS</sequence>